<evidence type="ECO:0000313" key="2">
    <source>
        <dbReference type="EMBL" id="AKQ47077.1"/>
    </source>
</evidence>
<dbReference type="PROSITE" id="PS51257">
    <property type="entry name" value="PROKAR_LIPOPROTEIN"/>
    <property type="match status" value="1"/>
</dbReference>
<protein>
    <recommendedName>
        <fullName evidence="1">DUF4397 domain-containing protein</fullName>
    </recommendedName>
</protein>
<keyword evidence="3" id="KW-1185">Reference proteome</keyword>
<dbReference type="Proteomes" id="UP000036458">
    <property type="component" value="Chromosome"/>
</dbReference>
<dbReference type="Pfam" id="PF14344">
    <property type="entry name" value="DUF4397"/>
    <property type="match status" value="1"/>
</dbReference>
<dbReference type="InterPro" id="IPR025510">
    <property type="entry name" value="DUF4397"/>
</dbReference>
<dbReference type="STRING" id="1379910.TH63_17825"/>
<evidence type="ECO:0000259" key="1">
    <source>
        <dbReference type="Pfam" id="PF14344"/>
    </source>
</evidence>
<proteinExistence type="predicted"/>
<accession>A0A0H4VT35</accession>
<feature type="domain" description="DUF4397" evidence="1">
    <location>
        <begin position="39"/>
        <end position="178"/>
    </location>
</feature>
<sequence>MKNILHRTLVLLATVFMLGACEKNELPEITNPYDASKEAKVKFFFHVEGAPAAAFYMNDTKVTAIAPLTSGSTAGQPRGQVFGTIYPNNNYAEIPAGKFNMRVVDVGASATSGKLVDLVTKEVTLEPNTYYSAYFVGVPATGTTAATYEIHVAKDNQPPLDYDKVWWRFVHTMAGTPAGFKVDAYAVKAKIAATATKPEVPAVIIPLGMNLEFKQQGDYVQLPAVGTWVFKVFQSGTTYNPETSTPFISHSLGITSSLYGRVYTTQIRGTYSATVKTGKIDYWRER</sequence>
<dbReference type="KEGG" id="ruf:TH63_17825"/>
<dbReference type="EMBL" id="CP010777">
    <property type="protein sequence ID" value="AKQ47077.1"/>
    <property type="molecule type" value="Genomic_DNA"/>
</dbReference>
<evidence type="ECO:0000313" key="3">
    <source>
        <dbReference type="Proteomes" id="UP000036458"/>
    </source>
</evidence>
<organism evidence="2 3">
    <name type="scientific">Rufibacter radiotolerans</name>
    <dbReference type="NCBI Taxonomy" id="1379910"/>
    <lineage>
        <taxon>Bacteria</taxon>
        <taxon>Pseudomonadati</taxon>
        <taxon>Bacteroidota</taxon>
        <taxon>Cytophagia</taxon>
        <taxon>Cytophagales</taxon>
        <taxon>Hymenobacteraceae</taxon>
        <taxon>Rufibacter</taxon>
    </lineage>
</organism>
<dbReference type="PATRIC" id="fig|1379910.4.peg.3885"/>
<name>A0A0H4VT35_9BACT</name>
<gene>
    <name evidence="2" type="ORF">TH63_17825</name>
</gene>
<dbReference type="OrthoDB" id="941956at2"/>
<dbReference type="AlphaFoldDB" id="A0A0H4VT35"/>
<dbReference type="RefSeq" id="WP_076606533.1">
    <property type="nucleotide sequence ID" value="NZ_CP010777.1"/>
</dbReference>
<reference evidence="2 3" key="1">
    <citation type="submission" date="2015-01" db="EMBL/GenBank/DDBJ databases">
        <title>Rufibacter sp./DG31D/ whole genome sequencing.</title>
        <authorList>
            <person name="Kim M.K."/>
            <person name="Srinivasan S."/>
            <person name="Lee J.-J."/>
        </authorList>
    </citation>
    <scope>NUCLEOTIDE SEQUENCE [LARGE SCALE GENOMIC DNA]</scope>
    <source>
        <strain evidence="2 3">DG31D</strain>
    </source>
</reference>